<organism evidence="2">
    <name type="scientific">Mycobacterium riyadhense</name>
    <dbReference type="NCBI Taxonomy" id="486698"/>
    <lineage>
        <taxon>Bacteria</taxon>
        <taxon>Bacillati</taxon>
        <taxon>Actinomycetota</taxon>
        <taxon>Actinomycetes</taxon>
        <taxon>Mycobacteriales</taxon>
        <taxon>Mycobacteriaceae</taxon>
        <taxon>Mycobacterium</taxon>
    </lineage>
</organism>
<evidence type="ECO:0000313" key="2">
    <source>
        <dbReference type="EMBL" id="VTP01268.1"/>
    </source>
</evidence>
<dbReference type="EMBL" id="LR589114">
    <property type="protein sequence ID" value="VTP01268.1"/>
    <property type="molecule type" value="Genomic_DNA"/>
</dbReference>
<evidence type="ECO:0000256" key="1">
    <source>
        <dbReference type="SAM" id="MobiDB-lite"/>
    </source>
</evidence>
<protein>
    <submittedName>
        <fullName evidence="2">Uncharacterized protein</fullName>
    </submittedName>
</protein>
<gene>
    <name evidence="2" type="ORF">BIN_B_03961</name>
</gene>
<accession>A0A653EV57</accession>
<name>A0A653EV57_9MYCO</name>
<dbReference type="AlphaFoldDB" id="A0A653EV57"/>
<reference evidence="2" key="1">
    <citation type="submission" date="2019-05" db="EMBL/GenBank/DDBJ databases">
        <authorList>
            <person name="Naeem R."/>
            <person name="Antony C."/>
            <person name="Guan Q."/>
        </authorList>
    </citation>
    <scope>NUCLEOTIDE SEQUENCE</scope>
    <source>
        <strain evidence="2">2</strain>
    </source>
</reference>
<proteinExistence type="predicted"/>
<feature type="compositionally biased region" description="Polar residues" evidence="1">
    <location>
        <begin position="17"/>
        <end position="26"/>
    </location>
</feature>
<sequence length="98" mass="10171">MTATGSSTCAGEGAAARSSQPDNSPSKYLANPATEPWSHATVSGSSRPVTAANRLRSSTVIWESKPISEKALSRFIARGSGWPSIFAVSALTTSTSNR</sequence>
<feature type="region of interest" description="Disordered" evidence="1">
    <location>
        <begin position="1"/>
        <end position="52"/>
    </location>
</feature>